<organism evidence="1 2">
    <name type="scientific">Rhodococcus ruber</name>
    <dbReference type="NCBI Taxonomy" id="1830"/>
    <lineage>
        <taxon>Bacteria</taxon>
        <taxon>Bacillati</taxon>
        <taxon>Actinomycetota</taxon>
        <taxon>Actinomycetes</taxon>
        <taxon>Mycobacteriales</taxon>
        <taxon>Nocardiaceae</taxon>
        <taxon>Rhodococcus</taxon>
    </lineage>
</organism>
<evidence type="ECO:0000313" key="2">
    <source>
        <dbReference type="Proteomes" id="UP000042997"/>
    </source>
</evidence>
<dbReference type="Proteomes" id="UP000042997">
    <property type="component" value="Unassembled WGS sequence"/>
</dbReference>
<reference evidence="1 2" key="1">
    <citation type="journal article" date="2014" name="Genome Announc.">
        <title>Draft Genome Sequence of Propane- and Butane-Oxidizing Actinobacterium Rhodococcus ruber IEGM 231.</title>
        <authorList>
            <person name="Ivshina I.B."/>
            <person name="Kuyukina M.S."/>
            <person name="Krivoruchko A.V."/>
            <person name="Barbe V."/>
            <person name="Fischer C."/>
        </authorList>
    </citation>
    <scope>NUCLEOTIDE SEQUENCE [LARGE SCALE GENOMIC DNA]</scope>
</reference>
<evidence type="ECO:0000313" key="1">
    <source>
        <dbReference type="EMBL" id="CDZ87129.1"/>
    </source>
</evidence>
<proteinExistence type="predicted"/>
<dbReference type="RefSeq" id="WP_230831851.1">
    <property type="nucleotide sequence ID" value="NZ_JAJNCM010000049.1"/>
</dbReference>
<name>A0A098BEH0_9NOCA</name>
<dbReference type="AlphaFoldDB" id="A0A098BEH0"/>
<gene>
    <name evidence="1" type="ORF">RHRU231_210055</name>
</gene>
<accession>A0A098BEH0</accession>
<sequence>MSDPSAIITAIIIAVGGAANNTDLPPEVKTQLTDTLAAVEQAAPTLDQQVGDVLA</sequence>
<protein>
    <submittedName>
        <fullName evidence="1">Uncharacterized protein</fullName>
    </submittedName>
</protein>
<dbReference type="EMBL" id="CCSD01000030">
    <property type="protein sequence ID" value="CDZ87129.1"/>
    <property type="molecule type" value="Genomic_DNA"/>
</dbReference>